<feature type="chain" id="PRO_5046093832" description="beta-N-acetylhexosaminidase" evidence="6">
    <location>
        <begin position="23"/>
        <end position="756"/>
    </location>
</feature>
<gene>
    <name evidence="8" type="ORF">MKQ68_17490</name>
</gene>
<keyword evidence="4" id="KW-0378">Hydrolase</keyword>
<protein>
    <recommendedName>
        <fullName evidence="3">beta-N-acetylhexosaminidase</fullName>
        <ecNumber evidence="3">3.2.1.52</ecNumber>
    </recommendedName>
</protein>
<dbReference type="InterPro" id="IPR011658">
    <property type="entry name" value="PA14_dom"/>
</dbReference>
<evidence type="ECO:0000256" key="1">
    <source>
        <dbReference type="ARBA" id="ARBA00001231"/>
    </source>
</evidence>
<feature type="domain" description="PA14" evidence="7">
    <location>
        <begin position="618"/>
        <end position="753"/>
    </location>
</feature>
<dbReference type="SUPFAM" id="SSF51445">
    <property type="entry name" value="(Trans)glycosidases"/>
    <property type="match status" value="1"/>
</dbReference>
<organism evidence="8 9">
    <name type="scientific">Chitinophaga horti</name>
    <dbReference type="NCBI Taxonomy" id="2920382"/>
    <lineage>
        <taxon>Bacteria</taxon>
        <taxon>Pseudomonadati</taxon>
        <taxon>Bacteroidota</taxon>
        <taxon>Chitinophagia</taxon>
        <taxon>Chitinophagales</taxon>
        <taxon>Chitinophagaceae</taxon>
        <taxon>Chitinophaga</taxon>
    </lineage>
</organism>
<dbReference type="EC" id="3.2.1.52" evidence="3"/>
<dbReference type="SUPFAM" id="SSF56988">
    <property type="entry name" value="Anthrax protective antigen"/>
    <property type="match status" value="1"/>
</dbReference>
<dbReference type="InterPro" id="IPR015882">
    <property type="entry name" value="HEX_bac_N"/>
</dbReference>
<keyword evidence="5" id="KW-0326">Glycosidase</keyword>
<dbReference type="RefSeq" id="WP_264280243.1">
    <property type="nucleotide sequence ID" value="NZ_CP107006.1"/>
</dbReference>
<dbReference type="Proteomes" id="UP001162741">
    <property type="component" value="Chromosome"/>
</dbReference>
<dbReference type="PRINTS" id="PR00738">
    <property type="entry name" value="GLHYDRLASE20"/>
</dbReference>
<comment type="catalytic activity">
    <reaction evidence="1">
        <text>Hydrolysis of terminal non-reducing N-acetyl-D-hexosamine residues in N-acetyl-beta-D-hexosaminides.</text>
        <dbReference type="EC" id="3.2.1.52"/>
    </reaction>
</comment>
<dbReference type="Pfam" id="PF07691">
    <property type="entry name" value="PA14"/>
    <property type="match status" value="1"/>
</dbReference>
<dbReference type="InterPro" id="IPR026876">
    <property type="entry name" value="Fn3_assoc_repeat"/>
</dbReference>
<evidence type="ECO:0000256" key="6">
    <source>
        <dbReference type="SAM" id="SignalP"/>
    </source>
</evidence>
<dbReference type="InterPro" id="IPR037524">
    <property type="entry name" value="PA14/GLEYA"/>
</dbReference>
<dbReference type="Pfam" id="PF00728">
    <property type="entry name" value="Glyco_hydro_20"/>
    <property type="match status" value="1"/>
</dbReference>
<keyword evidence="9" id="KW-1185">Reference proteome</keyword>
<dbReference type="PANTHER" id="PTHR22600">
    <property type="entry name" value="BETA-HEXOSAMINIDASE"/>
    <property type="match status" value="1"/>
</dbReference>
<dbReference type="PANTHER" id="PTHR22600:SF57">
    <property type="entry name" value="BETA-N-ACETYLHEXOSAMINIDASE"/>
    <property type="match status" value="1"/>
</dbReference>
<dbReference type="Pfam" id="PF02838">
    <property type="entry name" value="Glyco_hydro_20b"/>
    <property type="match status" value="1"/>
</dbReference>
<dbReference type="SMART" id="SM00758">
    <property type="entry name" value="PA14"/>
    <property type="match status" value="1"/>
</dbReference>
<evidence type="ECO:0000259" key="7">
    <source>
        <dbReference type="PROSITE" id="PS51820"/>
    </source>
</evidence>
<accession>A0ABY6IWW7</accession>
<dbReference type="Gene3D" id="3.20.20.80">
    <property type="entry name" value="Glycosidases"/>
    <property type="match status" value="1"/>
</dbReference>
<dbReference type="InterPro" id="IPR017853">
    <property type="entry name" value="GH"/>
</dbReference>
<dbReference type="PROSITE" id="PS51820">
    <property type="entry name" value="PA14"/>
    <property type="match status" value="1"/>
</dbReference>
<name>A0ABY6IWW7_9BACT</name>
<dbReference type="CDD" id="cd06563">
    <property type="entry name" value="GH20_chitobiase-like"/>
    <property type="match status" value="1"/>
</dbReference>
<evidence type="ECO:0000256" key="4">
    <source>
        <dbReference type="ARBA" id="ARBA00022801"/>
    </source>
</evidence>
<dbReference type="InterPro" id="IPR029018">
    <property type="entry name" value="Hex-like_dom2"/>
</dbReference>
<comment type="similarity">
    <text evidence="2">Belongs to the glycosyl hydrolase 20 family.</text>
</comment>
<evidence type="ECO:0000256" key="3">
    <source>
        <dbReference type="ARBA" id="ARBA00012663"/>
    </source>
</evidence>
<evidence type="ECO:0000256" key="2">
    <source>
        <dbReference type="ARBA" id="ARBA00006285"/>
    </source>
</evidence>
<sequence length="756" mass="84535">MKLTNTLLGLLVAAGATQAASAQSIIPKPLQIKQSAGNFNLAAAAIVVPPTATADVKRLSAYMADVLKQESGKSLPVKDVAPAKGGITLELKAIDSLGEEGYTLNIQPEGMKLVAATPAGLFHGIQSVRQLAIAEGNSLRSVAVYDRPQFGWRGFMLDVSRHYFPKEVVKRYIDHLALLKMNTFHWHLVDDEGWRIEIKKYPKLTAVGAYRPDRLGTDWRSQAPSAEGEAAKYGGFYTQADIREIVAYAAERYITVIPEIEMPAHALSAMVPYPQLACFDGFPKVLPSGGGPKFREYIYCAGNEQSFQFIDDVLTELAALFPAGYIHIGGDEAPKEKWAVCPKCQQRIKDEGLHNEHELQSYFIKRVEKMLQAKGKKLIGWDEIREGGLSPDATVMAWRGIKPALQSAAEGHKVIITPKHLSYFDYPQGKGYEPTGFGTRLYLEDLYNFDNSLPDFSDTLKSMVLGLQANLWTEQTQTLSDIEYRTFPRLFALAENAWSAPEQKDFNDFTTRMAAYYPWLDKNGINYRKPDVVSRYANYVFTDSMKVTLQAPHKDGEIRYTTDLTEPDKRSPLYTNAFIIKKDAVVNAREILPDGRLSQVKVLRFTKQALLPSVKPEVLAQGMFYKYYEATGSVKNLKASPAVKQGWVTHFELPELFTDNGFGVSFEGNIYVPKDGVYTFFLQSSDGSAMFIGDKQIVDNEGTHPQQEGYGQVALKAGYHPFSVYYYDTYQAEYLKVLYEGPGITKQAIPNEVLFR</sequence>
<evidence type="ECO:0000313" key="9">
    <source>
        <dbReference type="Proteomes" id="UP001162741"/>
    </source>
</evidence>
<dbReference type="Gene3D" id="3.30.379.10">
    <property type="entry name" value="Chitobiase/beta-hexosaminidase domain 2-like"/>
    <property type="match status" value="1"/>
</dbReference>
<reference evidence="8" key="1">
    <citation type="submission" date="2022-10" db="EMBL/GenBank/DDBJ databases">
        <title>Chitinophaga sp. nov., isolated from soil.</title>
        <authorList>
            <person name="Jeon C.O."/>
        </authorList>
    </citation>
    <scope>NUCLEOTIDE SEQUENCE</scope>
    <source>
        <strain evidence="8">R8</strain>
    </source>
</reference>
<dbReference type="InterPro" id="IPR025705">
    <property type="entry name" value="Beta_hexosaminidase_sua/sub"/>
</dbReference>
<feature type="signal peptide" evidence="6">
    <location>
        <begin position="1"/>
        <end position="22"/>
    </location>
</feature>
<evidence type="ECO:0000256" key="5">
    <source>
        <dbReference type="ARBA" id="ARBA00023295"/>
    </source>
</evidence>
<dbReference type="InterPro" id="IPR015883">
    <property type="entry name" value="Glyco_hydro_20_cat"/>
</dbReference>
<evidence type="ECO:0000313" key="8">
    <source>
        <dbReference type="EMBL" id="UYQ91883.1"/>
    </source>
</evidence>
<dbReference type="Pfam" id="PF13287">
    <property type="entry name" value="Fn3_assoc"/>
    <property type="match status" value="1"/>
</dbReference>
<dbReference type="EMBL" id="CP107006">
    <property type="protein sequence ID" value="UYQ91883.1"/>
    <property type="molecule type" value="Genomic_DNA"/>
</dbReference>
<proteinExistence type="inferred from homology"/>
<keyword evidence="6" id="KW-0732">Signal</keyword>
<dbReference type="SUPFAM" id="SSF55545">
    <property type="entry name" value="beta-N-acetylhexosaminidase-like domain"/>
    <property type="match status" value="1"/>
</dbReference>
<dbReference type="Gene3D" id="3.90.182.10">
    <property type="entry name" value="Toxin - Anthrax Protective Antigen,domain 1"/>
    <property type="match status" value="1"/>
</dbReference>